<evidence type="ECO:0000256" key="1">
    <source>
        <dbReference type="SAM" id="MobiDB-lite"/>
    </source>
</evidence>
<accession>A0A482WNW9</accession>
<dbReference type="AlphaFoldDB" id="A0A482WNW9"/>
<protein>
    <submittedName>
        <fullName evidence="2">Uncharacterized protein</fullName>
    </submittedName>
</protein>
<comment type="caution">
    <text evidence="2">The sequence shown here is derived from an EMBL/GenBank/DDBJ whole genome shotgun (WGS) entry which is preliminary data.</text>
</comment>
<gene>
    <name evidence="2" type="ORF">LSTR_LSTR010769</name>
</gene>
<feature type="compositionally biased region" description="Low complexity" evidence="1">
    <location>
        <begin position="42"/>
        <end position="51"/>
    </location>
</feature>
<keyword evidence="3" id="KW-1185">Reference proteome</keyword>
<evidence type="ECO:0000313" key="3">
    <source>
        <dbReference type="Proteomes" id="UP000291343"/>
    </source>
</evidence>
<proteinExistence type="predicted"/>
<dbReference type="Proteomes" id="UP000291343">
    <property type="component" value="Unassembled WGS sequence"/>
</dbReference>
<evidence type="ECO:0000313" key="2">
    <source>
        <dbReference type="EMBL" id="RZF34720.1"/>
    </source>
</evidence>
<organism evidence="2 3">
    <name type="scientific">Laodelphax striatellus</name>
    <name type="common">Small brown planthopper</name>
    <name type="synonym">Delphax striatella</name>
    <dbReference type="NCBI Taxonomy" id="195883"/>
    <lineage>
        <taxon>Eukaryota</taxon>
        <taxon>Metazoa</taxon>
        <taxon>Ecdysozoa</taxon>
        <taxon>Arthropoda</taxon>
        <taxon>Hexapoda</taxon>
        <taxon>Insecta</taxon>
        <taxon>Pterygota</taxon>
        <taxon>Neoptera</taxon>
        <taxon>Paraneoptera</taxon>
        <taxon>Hemiptera</taxon>
        <taxon>Auchenorrhyncha</taxon>
        <taxon>Fulgoroidea</taxon>
        <taxon>Delphacidae</taxon>
        <taxon>Criomorphinae</taxon>
        <taxon>Laodelphax</taxon>
    </lineage>
</organism>
<reference evidence="2 3" key="1">
    <citation type="journal article" date="2017" name="Gigascience">
        <title>Genome sequence of the small brown planthopper, Laodelphax striatellus.</title>
        <authorList>
            <person name="Zhu J."/>
            <person name="Jiang F."/>
            <person name="Wang X."/>
            <person name="Yang P."/>
            <person name="Bao Y."/>
            <person name="Zhao W."/>
            <person name="Wang W."/>
            <person name="Lu H."/>
            <person name="Wang Q."/>
            <person name="Cui N."/>
            <person name="Li J."/>
            <person name="Chen X."/>
            <person name="Luo L."/>
            <person name="Yu J."/>
            <person name="Kang L."/>
            <person name="Cui F."/>
        </authorList>
    </citation>
    <scope>NUCLEOTIDE SEQUENCE [LARGE SCALE GENOMIC DNA]</scope>
    <source>
        <strain evidence="2">Lst14</strain>
    </source>
</reference>
<feature type="region of interest" description="Disordered" evidence="1">
    <location>
        <begin position="36"/>
        <end position="70"/>
    </location>
</feature>
<name>A0A482WNW9_LAOST</name>
<dbReference type="InParanoid" id="A0A482WNW9"/>
<sequence>MAVVGVVSRSKVLLTVDLNRVFSLSYFVGTGKCHERVQQHRSSSSSSSSWGGSEGGGGRSGPPLVAAPETSTCPYTISVRSSSSSMRKDGASTTDTLTASLCLVGWDSTNTIWRID</sequence>
<dbReference type="EMBL" id="QKKF02030551">
    <property type="protein sequence ID" value="RZF34720.1"/>
    <property type="molecule type" value="Genomic_DNA"/>
</dbReference>